<reference evidence="3 4" key="1">
    <citation type="submission" date="2016-11" db="UniProtKB">
        <authorList>
            <consortium name="WormBaseParasite"/>
        </authorList>
    </citation>
    <scope>IDENTIFICATION</scope>
</reference>
<dbReference type="GO" id="GO:0007017">
    <property type="term" value="P:microtubule-based process"/>
    <property type="evidence" value="ECO:0007669"/>
    <property type="project" value="InterPro"/>
</dbReference>
<dbReference type="GO" id="GO:0030286">
    <property type="term" value="C:dynein complex"/>
    <property type="evidence" value="ECO:0007669"/>
    <property type="project" value="InterPro"/>
</dbReference>
<dbReference type="AlphaFoldDB" id="A0A1I8GCD0"/>
<dbReference type="SUPFAM" id="SSF47473">
    <property type="entry name" value="EF-hand"/>
    <property type="match status" value="1"/>
</dbReference>
<evidence type="ECO:0000313" key="3">
    <source>
        <dbReference type="WBParaSite" id="maker-uti_cns_0001104-snap-gene-1.7-mRNA-1"/>
    </source>
</evidence>
<dbReference type="WBParaSite" id="maker-uti_cns_0001368-snap-gene-0.6-mRNA-1">
    <property type="protein sequence ID" value="maker-uti_cns_0001368-snap-gene-0.6-mRNA-1"/>
    <property type="gene ID" value="maker-uti_cns_0001368-snap-gene-0.6"/>
</dbReference>
<dbReference type="Proteomes" id="UP000095280">
    <property type="component" value="Unplaced"/>
</dbReference>
<keyword evidence="2" id="KW-1185">Reference proteome</keyword>
<dbReference type="Pfam" id="PF01221">
    <property type="entry name" value="Dynein_light"/>
    <property type="match status" value="1"/>
</dbReference>
<dbReference type="WBParaSite" id="maker-uti_cns_0007712-snap-gene-0.23-mRNA-1">
    <property type="protein sequence ID" value="maker-uti_cns_0007712-snap-gene-0.23-mRNA-1"/>
    <property type="gene ID" value="maker-uti_cns_0007712-snap-gene-0.23"/>
</dbReference>
<dbReference type="InterPro" id="IPR001372">
    <property type="entry name" value="Dynein_light_chain_typ-1/2"/>
</dbReference>
<dbReference type="InterPro" id="IPR011992">
    <property type="entry name" value="EF-hand-dom_pair"/>
</dbReference>
<feature type="domain" description="EF-hand" evidence="1">
    <location>
        <begin position="1"/>
        <end position="34"/>
    </location>
</feature>
<organism evidence="2 4">
    <name type="scientific">Macrostomum lignano</name>
    <dbReference type="NCBI Taxonomy" id="282301"/>
    <lineage>
        <taxon>Eukaryota</taxon>
        <taxon>Metazoa</taxon>
        <taxon>Spiralia</taxon>
        <taxon>Lophotrochozoa</taxon>
        <taxon>Platyhelminthes</taxon>
        <taxon>Rhabditophora</taxon>
        <taxon>Macrostomorpha</taxon>
        <taxon>Macrostomida</taxon>
        <taxon>Macrostomidae</taxon>
        <taxon>Macrostomum</taxon>
    </lineage>
</organism>
<dbReference type="CDD" id="cd21454">
    <property type="entry name" value="DLC-like_TAL"/>
    <property type="match status" value="1"/>
</dbReference>
<protein>
    <submittedName>
        <fullName evidence="3 4">EF-hand domain-containing protein</fullName>
    </submittedName>
</protein>
<name>A0A1I8GCD0_9PLAT</name>
<evidence type="ECO:0000259" key="1">
    <source>
        <dbReference type="PROSITE" id="PS50222"/>
    </source>
</evidence>
<dbReference type="InterPro" id="IPR002048">
    <property type="entry name" value="EF_hand_dom"/>
</dbReference>
<evidence type="ECO:0000313" key="4">
    <source>
        <dbReference type="WBParaSite" id="maker-uti_cns_0001368-snap-gene-0.6-mRNA-1"/>
    </source>
</evidence>
<dbReference type="SMART" id="SM01375">
    <property type="entry name" value="Dynein_light"/>
    <property type="match status" value="1"/>
</dbReference>
<dbReference type="Gene3D" id="3.30.740.10">
    <property type="entry name" value="Protein Inhibitor Of Neuronal Nitric Oxide Synthase"/>
    <property type="match status" value="1"/>
</dbReference>
<sequence length="171" mass="19641">MEAFKEAWLAIDRQGRGQVTIDDLVVYARKMNYDENFVSKWQKLFDPNKTGVIELGVFCDVLGLNAKEIQEQSRANAAAGLPSDVIYISGDMSLEWQIKVVEVTKQALRDSQKMSDVPKRIKTTLDRMYSQLWHVVIAQGQFWCYYGHEPGYSFVFQIGKQVFIIFKTPCS</sequence>
<dbReference type="WBParaSite" id="maker-uti_cns_0001104-snap-gene-1.7-mRNA-1">
    <property type="protein sequence ID" value="maker-uti_cns_0001104-snap-gene-1.7-mRNA-1"/>
    <property type="gene ID" value="maker-uti_cns_0001104-snap-gene-1.7"/>
</dbReference>
<proteinExistence type="predicted"/>
<dbReference type="GO" id="GO:0005509">
    <property type="term" value="F:calcium ion binding"/>
    <property type="evidence" value="ECO:0007669"/>
    <property type="project" value="InterPro"/>
</dbReference>
<dbReference type="Gene3D" id="1.10.238.10">
    <property type="entry name" value="EF-hand"/>
    <property type="match status" value="1"/>
</dbReference>
<accession>A0A1I8GCD0</accession>
<dbReference type="STRING" id="282301.A0A1I8GCD0"/>
<dbReference type="OrthoDB" id="6275914at2759"/>
<dbReference type="InterPro" id="IPR037177">
    <property type="entry name" value="DLC_sf"/>
</dbReference>
<dbReference type="PROSITE" id="PS50222">
    <property type="entry name" value="EF_HAND_2"/>
    <property type="match status" value="1"/>
</dbReference>
<dbReference type="SUPFAM" id="SSF54648">
    <property type="entry name" value="DLC"/>
    <property type="match status" value="1"/>
</dbReference>
<evidence type="ECO:0000313" key="2">
    <source>
        <dbReference type="Proteomes" id="UP000095280"/>
    </source>
</evidence>